<feature type="coiled-coil region" evidence="1">
    <location>
        <begin position="114"/>
        <end position="141"/>
    </location>
</feature>
<dbReference type="InterPro" id="IPR059179">
    <property type="entry name" value="MLKL-like_MCAfunc"/>
</dbReference>
<reference evidence="3 4" key="1">
    <citation type="submission" date="2024-01" db="EMBL/GenBank/DDBJ databases">
        <authorList>
            <person name="Alioto T."/>
            <person name="Alioto T."/>
            <person name="Gomez Garrido J."/>
        </authorList>
    </citation>
    <scope>NUCLEOTIDE SEQUENCE [LARGE SCALE GENOMIC DNA]</scope>
</reference>
<comment type="caution">
    <text evidence="3">The sequence shown here is derived from an EMBL/GenBank/DDBJ whole genome shotgun (WGS) entry which is preliminary data.</text>
</comment>
<evidence type="ECO:0000259" key="2">
    <source>
        <dbReference type="Pfam" id="PF22215"/>
    </source>
</evidence>
<dbReference type="InterPro" id="IPR036537">
    <property type="entry name" value="Adaptor_Cbl_N_dom_sf"/>
</dbReference>
<proteinExistence type="predicted"/>
<feature type="domain" description="Mixed lineage kinase" evidence="2">
    <location>
        <begin position="13"/>
        <end position="122"/>
    </location>
</feature>
<dbReference type="Pfam" id="PF22215">
    <property type="entry name" value="MLKL_N"/>
    <property type="match status" value="1"/>
</dbReference>
<dbReference type="GO" id="GO:0007166">
    <property type="term" value="P:cell surface receptor signaling pathway"/>
    <property type="evidence" value="ECO:0007669"/>
    <property type="project" value="InterPro"/>
</dbReference>
<organism evidence="3 4">
    <name type="scientific">Scomber scombrus</name>
    <name type="common">Atlantic mackerel</name>
    <name type="synonym">Scomber vernalis</name>
    <dbReference type="NCBI Taxonomy" id="13677"/>
    <lineage>
        <taxon>Eukaryota</taxon>
        <taxon>Metazoa</taxon>
        <taxon>Chordata</taxon>
        <taxon>Craniata</taxon>
        <taxon>Vertebrata</taxon>
        <taxon>Euteleostomi</taxon>
        <taxon>Actinopterygii</taxon>
        <taxon>Neopterygii</taxon>
        <taxon>Teleostei</taxon>
        <taxon>Neoteleostei</taxon>
        <taxon>Acanthomorphata</taxon>
        <taxon>Pelagiaria</taxon>
        <taxon>Scombriformes</taxon>
        <taxon>Scombridae</taxon>
        <taxon>Scomber</taxon>
    </lineage>
</organism>
<keyword evidence="1" id="KW-0175">Coiled coil</keyword>
<evidence type="ECO:0000313" key="4">
    <source>
        <dbReference type="Proteomes" id="UP001314229"/>
    </source>
</evidence>
<dbReference type="InterPro" id="IPR054000">
    <property type="entry name" value="MLKL_N"/>
</dbReference>
<dbReference type="Gene3D" id="1.20.930.20">
    <property type="entry name" value="Adaptor protein Cbl, N-terminal domain"/>
    <property type="match status" value="1"/>
</dbReference>
<dbReference type="Proteomes" id="UP001314229">
    <property type="component" value="Unassembled WGS sequence"/>
</dbReference>
<name>A0AAV1Q4P3_SCOSC</name>
<evidence type="ECO:0000256" key="1">
    <source>
        <dbReference type="SAM" id="Coils"/>
    </source>
</evidence>
<dbReference type="EMBL" id="CAWUFR010000442">
    <property type="protein sequence ID" value="CAK6977927.1"/>
    <property type="molecule type" value="Genomic_DNA"/>
</dbReference>
<sequence>MDQDELEGALSVITQLTPLICKRYDQVKNNEERCEHFANIAQELKSITKVEWNEISPELKSTLKKIDDTVHSADKLINKFNNAKYLARFIRALKYRDKFDNLNETLLDVSVQLNEVLCEELKRMNIKMASMERRLESTSRSGSKCIIL</sequence>
<dbReference type="CDD" id="cd21037">
    <property type="entry name" value="MLKL_NTD"/>
    <property type="match status" value="1"/>
</dbReference>
<dbReference type="AlphaFoldDB" id="A0AAV1Q4P3"/>
<gene>
    <name evidence="3" type="ORF">FSCOSCO3_A019803</name>
</gene>
<keyword evidence="4" id="KW-1185">Reference proteome</keyword>
<accession>A0AAV1Q4P3</accession>
<evidence type="ECO:0000313" key="3">
    <source>
        <dbReference type="EMBL" id="CAK6977927.1"/>
    </source>
</evidence>
<protein>
    <recommendedName>
        <fullName evidence="2">Mixed lineage kinase domain-containing protein</fullName>
    </recommendedName>
</protein>